<comment type="catalytic activity">
    <reaction evidence="9 10">
        <text>N(6)-[(R)-dihydrolipoyl]-L-lysyl-[protein] + NAD(+) = N(6)-[(R)-lipoyl]-L-lysyl-[protein] + NADH + H(+)</text>
        <dbReference type="Rhea" id="RHEA:15045"/>
        <dbReference type="Rhea" id="RHEA-COMP:10474"/>
        <dbReference type="Rhea" id="RHEA-COMP:10475"/>
        <dbReference type="ChEBI" id="CHEBI:15378"/>
        <dbReference type="ChEBI" id="CHEBI:57540"/>
        <dbReference type="ChEBI" id="CHEBI:57945"/>
        <dbReference type="ChEBI" id="CHEBI:83099"/>
        <dbReference type="ChEBI" id="CHEBI:83100"/>
        <dbReference type="EC" id="1.8.1.4"/>
    </reaction>
</comment>
<name>A0ABV2L0L6_9HYPH</name>
<keyword evidence="3 10" id="KW-0285">Flavoprotein</keyword>
<evidence type="ECO:0000256" key="8">
    <source>
        <dbReference type="ARBA" id="ARBA00023284"/>
    </source>
</evidence>
<dbReference type="Pfam" id="PF02852">
    <property type="entry name" value="Pyr_redox_dim"/>
    <property type="match status" value="1"/>
</dbReference>
<dbReference type="EC" id="1.8.1.4" evidence="2 10"/>
<organism evidence="13 14">
    <name type="scientific">Methylobacterium goesingense</name>
    <dbReference type="NCBI Taxonomy" id="243690"/>
    <lineage>
        <taxon>Bacteria</taxon>
        <taxon>Pseudomonadati</taxon>
        <taxon>Pseudomonadota</taxon>
        <taxon>Alphaproteobacteria</taxon>
        <taxon>Hyphomicrobiales</taxon>
        <taxon>Methylobacteriaceae</taxon>
        <taxon>Methylobacterium</taxon>
    </lineage>
</organism>
<evidence type="ECO:0000256" key="9">
    <source>
        <dbReference type="ARBA" id="ARBA00049187"/>
    </source>
</evidence>
<gene>
    <name evidence="13" type="ORF">ABID43_000890</name>
</gene>
<protein>
    <recommendedName>
        <fullName evidence="2 10">Dihydrolipoyl dehydrogenase</fullName>
        <ecNumber evidence="2 10">1.8.1.4</ecNumber>
    </recommendedName>
</protein>
<dbReference type="InterPro" id="IPR016156">
    <property type="entry name" value="FAD/NAD-linked_Rdtase_dimer_sf"/>
</dbReference>
<evidence type="ECO:0000256" key="5">
    <source>
        <dbReference type="ARBA" id="ARBA00023002"/>
    </source>
</evidence>
<evidence type="ECO:0000313" key="14">
    <source>
        <dbReference type="Proteomes" id="UP001549145"/>
    </source>
</evidence>
<dbReference type="NCBIfam" id="TIGR01350">
    <property type="entry name" value="lipoamide_DH"/>
    <property type="match status" value="1"/>
</dbReference>
<dbReference type="GO" id="GO:0004148">
    <property type="term" value="F:dihydrolipoyl dehydrogenase (NADH) activity"/>
    <property type="evidence" value="ECO:0007669"/>
    <property type="project" value="UniProtKB-EC"/>
</dbReference>
<dbReference type="PRINTS" id="PR00368">
    <property type="entry name" value="FADPNR"/>
</dbReference>
<dbReference type="InterPro" id="IPR004099">
    <property type="entry name" value="Pyr_nucl-diS_OxRdtase_dimer"/>
</dbReference>
<comment type="caution">
    <text evidence="13">The sequence shown here is derived from an EMBL/GenBank/DDBJ whole genome shotgun (WGS) entry which is preliminary data.</text>
</comment>
<dbReference type="InterPro" id="IPR036188">
    <property type="entry name" value="FAD/NAD-bd_sf"/>
</dbReference>
<evidence type="ECO:0000256" key="4">
    <source>
        <dbReference type="ARBA" id="ARBA00022827"/>
    </source>
</evidence>
<accession>A0ABV2L0L6</accession>
<dbReference type="InterPro" id="IPR012999">
    <property type="entry name" value="Pyr_OxRdtase_I_AS"/>
</dbReference>
<keyword evidence="14" id="KW-1185">Reference proteome</keyword>
<evidence type="ECO:0000259" key="11">
    <source>
        <dbReference type="Pfam" id="PF02852"/>
    </source>
</evidence>
<dbReference type="Pfam" id="PF07992">
    <property type="entry name" value="Pyr_redox_2"/>
    <property type="match status" value="1"/>
</dbReference>
<evidence type="ECO:0000256" key="1">
    <source>
        <dbReference type="ARBA" id="ARBA00007532"/>
    </source>
</evidence>
<evidence type="ECO:0000313" key="13">
    <source>
        <dbReference type="EMBL" id="MET3691371.1"/>
    </source>
</evidence>
<feature type="domain" description="FAD/NAD(P)-binding" evidence="12">
    <location>
        <begin position="4"/>
        <end position="329"/>
    </location>
</feature>
<dbReference type="PRINTS" id="PR00411">
    <property type="entry name" value="PNDRDTASEI"/>
</dbReference>
<evidence type="ECO:0000256" key="6">
    <source>
        <dbReference type="ARBA" id="ARBA00023027"/>
    </source>
</evidence>
<dbReference type="PROSITE" id="PS00076">
    <property type="entry name" value="PYRIDINE_REDOX_1"/>
    <property type="match status" value="1"/>
</dbReference>
<keyword evidence="8 10" id="KW-0676">Redox-active center</keyword>
<dbReference type="PANTHER" id="PTHR22912">
    <property type="entry name" value="DISULFIDE OXIDOREDUCTASE"/>
    <property type="match status" value="1"/>
</dbReference>
<keyword evidence="5 10" id="KW-0560">Oxidoreductase</keyword>
<sequence>MSTYDLVVIGTGPGGYVCAIRAAQLGLKTAVVEKRAAHGGTCLNVGCIPSKALLHASEAFEEAGKHFADMGVIVNAPELDLAKMMTFKQDGVDGNTKGVEYLLKKNGIDSYRGTARLAGAGRVEVLSEDGGNRLLETKNVVIATGSDVTKLPGVTIDETIVVSSTGALTLEKVPGKLLIIGAGVIGLELGSVWRRLGSEVTVVEYLDRILPGMDGEVGKQFQRILGKQGMQFKLSSKVTGVEVKDGAATVTVEPAAGGEAEKLQADVVLVAIGRVPYTEGLGLETVGVGLDNKGRIQTDSHYATNVTGIYAIGDVIAGPMLAHKAEDEGVAVAELLAGQSGHVNYGVIPNVVYTYPEVASVGKTEEELKKDGIAYNSGKFPFTANGRAKVNHTTDGFVKILADATTDRVLGVHIVGADAGNLIAEVAVAMEFGASAEDVARTCHAHPTLTEAVKEAALAVGKRAIHI</sequence>
<dbReference type="Proteomes" id="UP001549145">
    <property type="component" value="Unassembled WGS sequence"/>
</dbReference>
<comment type="similarity">
    <text evidence="1 10">Belongs to the class-I pyridine nucleotide-disulfide oxidoreductase family.</text>
</comment>
<dbReference type="Gene3D" id="3.50.50.60">
    <property type="entry name" value="FAD/NAD(P)-binding domain"/>
    <property type="match status" value="2"/>
</dbReference>
<dbReference type="InterPro" id="IPR006258">
    <property type="entry name" value="Lipoamide_DH"/>
</dbReference>
<evidence type="ECO:0000259" key="12">
    <source>
        <dbReference type="Pfam" id="PF07992"/>
    </source>
</evidence>
<evidence type="ECO:0000256" key="3">
    <source>
        <dbReference type="ARBA" id="ARBA00022630"/>
    </source>
</evidence>
<evidence type="ECO:0000256" key="2">
    <source>
        <dbReference type="ARBA" id="ARBA00012608"/>
    </source>
</evidence>
<comment type="miscellaneous">
    <text evidence="10">The active site is a redox-active disulfide bond.</text>
</comment>
<dbReference type="InterPro" id="IPR001100">
    <property type="entry name" value="Pyr_nuc-diS_OxRdtase"/>
</dbReference>
<dbReference type="PIRSF" id="PIRSF000350">
    <property type="entry name" value="Mercury_reductase_MerA"/>
    <property type="match status" value="1"/>
</dbReference>
<keyword evidence="4 10" id="KW-0274">FAD</keyword>
<dbReference type="InterPro" id="IPR023753">
    <property type="entry name" value="FAD/NAD-binding_dom"/>
</dbReference>
<keyword evidence="7" id="KW-1015">Disulfide bond</keyword>
<dbReference type="RefSeq" id="WP_238282893.1">
    <property type="nucleotide sequence ID" value="NZ_BPQL01000210.1"/>
</dbReference>
<proteinExistence type="inferred from homology"/>
<dbReference type="SUPFAM" id="SSF55424">
    <property type="entry name" value="FAD/NAD-linked reductases, dimerisation (C-terminal) domain"/>
    <property type="match status" value="1"/>
</dbReference>
<comment type="cofactor">
    <cofactor evidence="10">
        <name>FAD</name>
        <dbReference type="ChEBI" id="CHEBI:57692"/>
    </cofactor>
    <text evidence="10">Binds 1 FAD per subunit.</text>
</comment>
<dbReference type="PANTHER" id="PTHR22912:SF151">
    <property type="entry name" value="DIHYDROLIPOYL DEHYDROGENASE, MITOCHONDRIAL"/>
    <property type="match status" value="1"/>
</dbReference>
<dbReference type="Gene3D" id="3.30.390.30">
    <property type="match status" value="1"/>
</dbReference>
<evidence type="ECO:0000256" key="10">
    <source>
        <dbReference type="RuleBase" id="RU003692"/>
    </source>
</evidence>
<keyword evidence="6 10" id="KW-0520">NAD</keyword>
<evidence type="ECO:0000256" key="7">
    <source>
        <dbReference type="ARBA" id="ARBA00023157"/>
    </source>
</evidence>
<dbReference type="SUPFAM" id="SSF51905">
    <property type="entry name" value="FAD/NAD(P)-binding domain"/>
    <property type="match status" value="1"/>
</dbReference>
<reference evidence="13 14" key="1">
    <citation type="submission" date="2024-06" db="EMBL/GenBank/DDBJ databases">
        <title>Genomic Encyclopedia of Type Strains, Phase IV (KMG-IV): sequencing the most valuable type-strain genomes for metagenomic binning, comparative biology and taxonomic classification.</title>
        <authorList>
            <person name="Goeker M."/>
        </authorList>
    </citation>
    <scope>NUCLEOTIDE SEQUENCE [LARGE SCALE GENOMIC DNA]</scope>
    <source>
        <strain evidence="13 14">DSM 21331</strain>
    </source>
</reference>
<dbReference type="InterPro" id="IPR050151">
    <property type="entry name" value="Class-I_Pyr_Nuc-Dis_Oxidored"/>
</dbReference>
<dbReference type="EMBL" id="JBEPMM010000001">
    <property type="protein sequence ID" value="MET3691371.1"/>
    <property type="molecule type" value="Genomic_DNA"/>
</dbReference>
<feature type="domain" description="Pyridine nucleotide-disulphide oxidoreductase dimerisation" evidence="11">
    <location>
        <begin position="348"/>
        <end position="457"/>
    </location>
</feature>